<gene>
    <name evidence="7" type="ORF">GA0061102_102729</name>
</gene>
<protein>
    <submittedName>
        <fullName evidence="7">Major Facilitator Superfamily protein</fullName>
    </submittedName>
</protein>
<dbReference type="SUPFAM" id="SSF103473">
    <property type="entry name" value="MFS general substrate transporter"/>
    <property type="match status" value="1"/>
</dbReference>
<feature type="transmembrane region" description="Helical" evidence="6">
    <location>
        <begin position="68"/>
        <end position="89"/>
    </location>
</feature>
<evidence type="ECO:0000256" key="5">
    <source>
        <dbReference type="ARBA" id="ARBA00023136"/>
    </source>
</evidence>
<dbReference type="Gene3D" id="1.20.1250.20">
    <property type="entry name" value="MFS general substrate transporter like domains"/>
    <property type="match status" value="1"/>
</dbReference>
<feature type="transmembrane region" description="Helical" evidence="6">
    <location>
        <begin position="134"/>
        <end position="158"/>
    </location>
</feature>
<evidence type="ECO:0000313" key="8">
    <source>
        <dbReference type="Proteomes" id="UP000199435"/>
    </source>
</evidence>
<name>A0A1C3WDK3_9HYPH</name>
<keyword evidence="8" id="KW-1185">Reference proteome</keyword>
<dbReference type="Proteomes" id="UP000199435">
    <property type="component" value="Unassembled WGS sequence"/>
</dbReference>
<reference evidence="8" key="1">
    <citation type="submission" date="2016-08" db="EMBL/GenBank/DDBJ databases">
        <authorList>
            <person name="Varghese N."/>
            <person name="Submissions Spin"/>
        </authorList>
    </citation>
    <scope>NUCLEOTIDE SEQUENCE [LARGE SCALE GENOMIC DNA]</scope>
    <source>
        <strain evidence="8">HAMBI 2971</strain>
    </source>
</reference>
<feature type="transmembrane region" description="Helical" evidence="6">
    <location>
        <begin position="178"/>
        <end position="200"/>
    </location>
</feature>
<dbReference type="STRING" id="411945.GA0061102_102729"/>
<organism evidence="7 8">
    <name type="scientific">Rhizobium miluonense</name>
    <dbReference type="NCBI Taxonomy" id="411945"/>
    <lineage>
        <taxon>Bacteria</taxon>
        <taxon>Pseudomonadati</taxon>
        <taxon>Pseudomonadota</taxon>
        <taxon>Alphaproteobacteria</taxon>
        <taxon>Hyphomicrobiales</taxon>
        <taxon>Rhizobiaceae</taxon>
        <taxon>Rhizobium/Agrobacterium group</taxon>
        <taxon>Rhizobium</taxon>
    </lineage>
</organism>
<keyword evidence="2" id="KW-1003">Cell membrane</keyword>
<dbReference type="InterPro" id="IPR036259">
    <property type="entry name" value="MFS_trans_sf"/>
</dbReference>
<evidence type="ECO:0000313" key="7">
    <source>
        <dbReference type="EMBL" id="SCB37936.1"/>
    </source>
</evidence>
<dbReference type="PANTHER" id="PTHR23513:SF6">
    <property type="entry name" value="MAJOR FACILITATOR SUPERFAMILY ASSOCIATED DOMAIN-CONTAINING PROTEIN"/>
    <property type="match status" value="1"/>
</dbReference>
<keyword evidence="3 6" id="KW-0812">Transmembrane</keyword>
<evidence type="ECO:0000256" key="3">
    <source>
        <dbReference type="ARBA" id="ARBA00022692"/>
    </source>
</evidence>
<dbReference type="PANTHER" id="PTHR23513">
    <property type="entry name" value="INTEGRAL MEMBRANE EFFLUX PROTEIN-RELATED"/>
    <property type="match status" value="1"/>
</dbReference>
<feature type="transmembrane region" description="Helical" evidence="6">
    <location>
        <begin position="95"/>
        <end position="113"/>
    </location>
</feature>
<evidence type="ECO:0000256" key="4">
    <source>
        <dbReference type="ARBA" id="ARBA00022989"/>
    </source>
</evidence>
<evidence type="ECO:0000256" key="1">
    <source>
        <dbReference type="ARBA" id="ARBA00004651"/>
    </source>
</evidence>
<dbReference type="Pfam" id="PF07690">
    <property type="entry name" value="MFS_1"/>
    <property type="match status" value="1"/>
</dbReference>
<keyword evidence="5 6" id="KW-0472">Membrane</keyword>
<feature type="transmembrane region" description="Helical" evidence="6">
    <location>
        <begin position="296"/>
        <end position="315"/>
    </location>
</feature>
<dbReference type="GO" id="GO:0022857">
    <property type="term" value="F:transmembrane transporter activity"/>
    <property type="evidence" value="ECO:0007669"/>
    <property type="project" value="InterPro"/>
</dbReference>
<sequence length="316" mass="32659">MFGQTVRAGALLLVAPAPFADGITGALLLMAASGLGSLGYSLQDGALSGLLQAIVAREKRVAFVMRLSIARQVGLAAGTGIAGLSIAWFGSSASAVGFGAMATASMILIWMIEMPDRQNRSSPPKGVLASSREALAYLAENPTCLVASVTVGVSFAVIKITNLLLPGFVVRALNGDSSLFGTLEMVAAICGTAAVAIASLPRCIRYIEKHTLLLLTMTGFSLVVFSLVTTPLTAIIVYSLAGMAWSVTRSAANGHLLSVTDTDVVGRVQAFTTLLTGLFGMVIFLMPLAMPETAEATLYLVCGIAVAIAAITLRMV</sequence>
<evidence type="ECO:0000256" key="6">
    <source>
        <dbReference type="SAM" id="Phobius"/>
    </source>
</evidence>
<proteinExistence type="predicted"/>
<accession>A0A1C3WDK3</accession>
<feature type="transmembrane region" description="Helical" evidence="6">
    <location>
        <begin position="212"/>
        <end position="241"/>
    </location>
</feature>
<comment type="subcellular location">
    <subcellularLocation>
        <location evidence="1">Cell membrane</location>
        <topology evidence="1">Multi-pass membrane protein</topology>
    </subcellularLocation>
</comment>
<dbReference type="InterPro" id="IPR011701">
    <property type="entry name" value="MFS"/>
</dbReference>
<dbReference type="GO" id="GO:0005886">
    <property type="term" value="C:plasma membrane"/>
    <property type="evidence" value="ECO:0007669"/>
    <property type="project" value="UniProtKB-SubCell"/>
</dbReference>
<evidence type="ECO:0000256" key="2">
    <source>
        <dbReference type="ARBA" id="ARBA00022475"/>
    </source>
</evidence>
<dbReference type="AlphaFoldDB" id="A0A1C3WDK3"/>
<dbReference type="EMBL" id="FMAH01000027">
    <property type="protein sequence ID" value="SCB37936.1"/>
    <property type="molecule type" value="Genomic_DNA"/>
</dbReference>
<feature type="transmembrane region" description="Helical" evidence="6">
    <location>
        <begin position="268"/>
        <end position="289"/>
    </location>
</feature>
<keyword evidence="4 6" id="KW-1133">Transmembrane helix</keyword>